<proteinExistence type="predicted"/>
<dbReference type="PANTHER" id="PTHR46211">
    <property type="entry name" value="GLYCEROPHOSPHORYL DIESTER PHOSPHODIESTERASE"/>
    <property type="match status" value="1"/>
</dbReference>
<dbReference type="Proteomes" id="UP000233375">
    <property type="component" value="Unassembled WGS sequence"/>
</dbReference>
<sequence>MSLVFAHRGYSAKFPENTMISFQQAEKVCADGIELDIQMTKDGELVIIHDEKVDRTTNGSGYVKDYLYKDIRTLDAASKYNGNGQKMQIPSLHEFFEWMKQTNIICNIEFKNNKLPYKEMEEKTIELIRQYGLETQIIFSSFNHYSMVLCNQIDPTIETALLFSDGIYRPWMYAKAIKANGIHPNQRLVNKEFIRNSESFGIKVRAYTVNDPKKMKLFASSGISALITDDPSLAKSILNDFAP</sequence>
<dbReference type="RefSeq" id="WP_101174944.1">
    <property type="nucleotide sequence ID" value="NZ_PISE01000001.1"/>
</dbReference>
<dbReference type="SUPFAM" id="SSF51695">
    <property type="entry name" value="PLC-like phosphodiesterases"/>
    <property type="match status" value="1"/>
</dbReference>
<dbReference type="CDD" id="cd08563">
    <property type="entry name" value="GDPD_TtGDE_like"/>
    <property type="match status" value="1"/>
</dbReference>
<dbReference type="GO" id="GO:0006629">
    <property type="term" value="P:lipid metabolic process"/>
    <property type="evidence" value="ECO:0007669"/>
    <property type="project" value="InterPro"/>
</dbReference>
<dbReference type="PANTHER" id="PTHR46211:SF1">
    <property type="entry name" value="GLYCEROPHOSPHODIESTER PHOSPHODIESTERASE, CYTOPLASMIC"/>
    <property type="match status" value="1"/>
</dbReference>
<name>A0A2N0Z825_9BACI</name>
<feature type="domain" description="GP-PDE" evidence="1">
    <location>
        <begin position="2"/>
        <end position="238"/>
    </location>
</feature>
<dbReference type="GO" id="GO:0008081">
    <property type="term" value="F:phosphoric diester hydrolase activity"/>
    <property type="evidence" value="ECO:0007669"/>
    <property type="project" value="InterPro"/>
</dbReference>
<protein>
    <recommendedName>
        <fullName evidence="1">GP-PDE domain-containing protein</fullName>
    </recommendedName>
</protein>
<evidence type="ECO:0000313" key="2">
    <source>
        <dbReference type="EMBL" id="PKG25665.1"/>
    </source>
</evidence>
<accession>A0A2N0Z825</accession>
<organism evidence="2 3">
    <name type="scientific">Niallia nealsonii</name>
    <dbReference type="NCBI Taxonomy" id="115979"/>
    <lineage>
        <taxon>Bacteria</taxon>
        <taxon>Bacillati</taxon>
        <taxon>Bacillota</taxon>
        <taxon>Bacilli</taxon>
        <taxon>Bacillales</taxon>
        <taxon>Bacillaceae</taxon>
        <taxon>Niallia</taxon>
    </lineage>
</organism>
<dbReference type="InterPro" id="IPR030395">
    <property type="entry name" value="GP_PDE_dom"/>
</dbReference>
<dbReference type="InterPro" id="IPR017946">
    <property type="entry name" value="PLC-like_Pdiesterase_TIM-brl"/>
</dbReference>
<reference evidence="2 3" key="1">
    <citation type="journal article" date="2003" name="Int. J. Syst. Evol. Microbiol.">
        <title>Bacillus nealsonii sp. nov., isolated from a spacecraft-assembly facility, whose spores are gamma-radiation resistant.</title>
        <authorList>
            <person name="Venkateswaran K."/>
            <person name="Kempf M."/>
            <person name="Chen F."/>
            <person name="Satomi M."/>
            <person name="Nicholson W."/>
            <person name="Kern R."/>
        </authorList>
    </citation>
    <scope>NUCLEOTIDE SEQUENCE [LARGE SCALE GENOMIC DNA]</scope>
    <source>
        <strain evidence="2 3">FO-92</strain>
    </source>
</reference>
<comment type="caution">
    <text evidence="2">The sequence shown here is derived from an EMBL/GenBank/DDBJ whole genome shotgun (WGS) entry which is preliminary data.</text>
</comment>
<dbReference type="Gene3D" id="3.20.20.190">
    <property type="entry name" value="Phosphatidylinositol (PI) phosphodiesterase"/>
    <property type="match status" value="1"/>
</dbReference>
<dbReference type="PROSITE" id="PS51704">
    <property type="entry name" value="GP_PDE"/>
    <property type="match status" value="1"/>
</dbReference>
<keyword evidence="3" id="KW-1185">Reference proteome</keyword>
<evidence type="ECO:0000259" key="1">
    <source>
        <dbReference type="PROSITE" id="PS51704"/>
    </source>
</evidence>
<dbReference type="AlphaFoldDB" id="A0A2N0Z825"/>
<gene>
    <name evidence="2" type="ORF">CWS01_00080</name>
</gene>
<dbReference type="OrthoDB" id="384721at2"/>
<evidence type="ECO:0000313" key="3">
    <source>
        <dbReference type="Proteomes" id="UP000233375"/>
    </source>
</evidence>
<dbReference type="Pfam" id="PF03009">
    <property type="entry name" value="GDPD"/>
    <property type="match status" value="1"/>
</dbReference>
<dbReference type="EMBL" id="PISE01000001">
    <property type="protein sequence ID" value="PKG25665.1"/>
    <property type="molecule type" value="Genomic_DNA"/>
</dbReference>